<keyword evidence="8" id="KW-1185">Reference proteome</keyword>
<keyword evidence="3" id="KW-0479">Metal-binding</keyword>
<dbReference type="InterPro" id="IPR040087">
    <property type="entry name" value="MJ0021-like"/>
</dbReference>
<dbReference type="SFLD" id="SFLDG01067">
    <property type="entry name" value="SPASM/twitch_domain_containing"/>
    <property type="match status" value="1"/>
</dbReference>
<feature type="domain" description="Radical SAM core" evidence="6">
    <location>
        <begin position="115"/>
        <end position="331"/>
    </location>
</feature>
<dbReference type="InterPro" id="IPR013785">
    <property type="entry name" value="Aldolase_TIM"/>
</dbReference>
<keyword evidence="7" id="KW-0670">Pyruvate</keyword>
<dbReference type="InterPro" id="IPR058240">
    <property type="entry name" value="rSAM_sf"/>
</dbReference>
<evidence type="ECO:0000259" key="6">
    <source>
        <dbReference type="PROSITE" id="PS51918"/>
    </source>
</evidence>
<sequence length="504" mass="57944">MLTLSTSDRYINHKHLYTITRIELFSIPLSLRPVRDIKTTATQLKALIKYRNALVEGNRKEYGNQYDTLQWVGYYEGMEMENQRAQLLESLEDAIQWEFHNTKTDATRLSPGCRLCGQGQWSCLFINGKCNCNCFYCPTSQNDISLPETQTLTFDDPMTYVAYIKKFGFKGISFSGGEPFLTFDRVRNFLTVIRRELPADIYVWMYTNGTRVTREHLEELRDLGLNEIRYDIGATDYNLKPVKQAIGIIPTVTVEIPAVPDELETLKQCVKELAEAGLSHMNLHQMRLTPYNLPRLSERGYTFAHGARVTVPASEMAALEILRFTKENHIDLPINYCSFVFKNRFQKSGLRKKIAPFALTENDQVTENGYIRRLWTPLTPDLETLASSVNADIDRDKQQLVFDFEAIETLRPQLTTIHVSYTDVRFNSHAKETDQMIAVPLNEQRTLYIETANVTGTPTLTAGQFDLFGRITRNEASLDEVADDEMLFAIWQYECIEKGLSEIY</sequence>
<dbReference type="GO" id="GO:0016829">
    <property type="term" value="F:lyase activity"/>
    <property type="evidence" value="ECO:0007669"/>
    <property type="project" value="UniProtKB-KW"/>
</dbReference>
<comment type="caution">
    <text evidence="7">The sequence shown here is derived from an EMBL/GenBank/DDBJ whole genome shotgun (WGS) entry which is preliminary data.</text>
</comment>
<dbReference type="SFLD" id="SFLDS00029">
    <property type="entry name" value="Radical_SAM"/>
    <property type="match status" value="1"/>
</dbReference>
<reference evidence="7 8" key="1">
    <citation type="submission" date="2018-06" db="EMBL/GenBank/DDBJ databases">
        <title>Genomic Encyclopedia of Archaeal and Bacterial Type Strains, Phase II (KMG-II): from individual species to whole genera.</title>
        <authorList>
            <person name="Goeker M."/>
        </authorList>
    </citation>
    <scope>NUCLEOTIDE SEQUENCE [LARGE SCALE GENOMIC DNA]</scope>
    <source>
        <strain evidence="7 8">DSM 6779</strain>
    </source>
</reference>
<evidence type="ECO:0000313" key="8">
    <source>
        <dbReference type="Proteomes" id="UP000249239"/>
    </source>
</evidence>
<evidence type="ECO:0000313" key="7">
    <source>
        <dbReference type="EMBL" id="PZX20817.1"/>
    </source>
</evidence>
<gene>
    <name evidence="7" type="ORF">LX69_00242</name>
</gene>
<evidence type="ECO:0000256" key="3">
    <source>
        <dbReference type="ARBA" id="ARBA00022723"/>
    </source>
</evidence>
<dbReference type="SUPFAM" id="SSF102114">
    <property type="entry name" value="Radical SAM enzymes"/>
    <property type="match status" value="1"/>
</dbReference>
<dbReference type="GO" id="GO:0051536">
    <property type="term" value="F:iron-sulfur cluster binding"/>
    <property type="evidence" value="ECO:0007669"/>
    <property type="project" value="UniProtKB-KW"/>
</dbReference>
<evidence type="ECO:0000256" key="1">
    <source>
        <dbReference type="ARBA" id="ARBA00001966"/>
    </source>
</evidence>
<name>A0A2W7NRY5_9BACT</name>
<dbReference type="PANTHER" id="PTHR43288:SF1">
    <property type="entry name" value="GLYCYL-RADICAL ENZYME ACTIVATING ENZYME MJ0021-RELATED"/>
    <property type="match status" value="1"/>
</dbReference>
<evidence type="ECO:0000256" key="2">
    <source>
        <dbReference type="ARBA" id="ARBA00022691"/>
    </source>
</evidence>
<dbReference type="InterPro" id="IPR007197">
    <property type="entry name" value="rSAM"/>
</dbReference>
<dbReference type="Gene3D" id="3.20.20.70">
    <property type="entry name" value="Aldolase class I"/>
    <property type="match status" value="1"/>
</dbReference>
<accession>A0A2W7NRY5</accession>
<protein>
    <submittedName>
        <fullName evidence="7">Pyruvate formate-lyase activating enzyme-like uncharacterized protein</fullName>
    </submittedName>
</protein>
<dbReference type="Proteomes" id="UP000249239">
    <property type="component" value="Unassembled WGS sequence"/>
</dbReference>
<keyword evidence="5" id="KW-0411">Iron-sulfur</keyword>
<dbReference type="AlphaFoldDB" id="A0A2W7NRY5"/>
<proteinExistence type="predicted"/>
<keyword evidence="2" id="KW-0949">S-adenosyl-L-methionine</keyword>
<keyword evidence="4" id="KW-0408">Iron</keyword>
<evidence type="ECO:0000256" key="4">
    <source>
        <dbReference type="ARBA" id="ARBA00023004"/>
    </source>
</evidence>
<organism evidence="7 8">
    <name type="scientific">Breznakibacter xylanolyticus</name>
    <dbReference type="NCBI Taxonomy" id="990"/>
    <lineage>
        <taxon>Bacteria</taxon>
        <taxon>Pseudomonadati</taxon>
        <taxon>Bacteroidota</taxon>
        <taxon>Bacteroidia</taxon>
        <taxon>Marinilabiliales</taxon>
        <taxon>Marinilabiliaceae</taxon>
        <taxon>Breznakibacter</taxon>
    </lineage>
</organism>
<dbReference type="PANTHER" id="PTHR43288">
    <property type="entry name" value="BIOTIN SYNTHASE-RELATED PROTEIN, RADICAL SAM SUPERFAMILY"/>
    <property type="match status" value="1"/>
</dbReference>
<dbReference type="CDD" id="cd01335">
    <property type="entry name" value="Radical_SAM"/>
    <property type="match status" value="1"/>
</dbReference>
<dbReference type="EMBL" id="QKZK01000001">
    <property type="protein sequence ID" value="PZX20817.1"/>
    <property type="molecule type" value="Genomic_DNA"/>
</dbReference>
<dbReference type="PROSITE" id="PS51918">
    <property type="entry name" value="RADICAL_SAM"/>
    <property type="match status" value="1"/>
</dbReference>
<keyword evidence="7" id="KW-0456">Lyase</keyword>
<evidence type="ECO:0000256" key="5">
    <source>
        <dbReference type="ARBA" id="ARBA00023014"/>
    </source>
</evidence>
<dbReference type="SFLD" id="SFLDG01108">
    <property type="entry name" value="Uncharacterised_Radical_SAM_Su"/>
    <property type="match status" value="1"/>
</dbReference>
<dbReference type="Pfam" id="PF04055">
    <property type="entry name" value="Radical_SAM"/>
    <property type="match status" value="1"/>
</dbReference>
<comment type="cofactor">
    <cofactor evidence="1">
        <name>[4Fe-4S] cluster</name>
        <dbReference type="ChEBI" id="CHEBI:49883"/>
    </cofactor>
</comment>
<dbReference type="GO" id="GO:0046872">
    <property type="term" value="F:metal ion binding"/>
    <property type="evidence" value="ECO:0007669"/>
    <property type="project" value="UniProtKB-KW"/>
</dbReference>